<name>A0A6J6ZMX0_9ZZZZ</name>
<dbReference type="SUPFAM" id="SSF51182">
    <property type="entry name" value="RmlC-like cupins"/>
    <property type="match status" value="1"/>
</dbReference>
<evidence type="ECO:0000313" key="3">
    <source>
        <dbReference type="EMBL" id="CAB4821186.1"/>
    </source>
</evidence>
<dbReference type="AlphaFoldDB" id="A0A6J6ZMX0"/>
<sequence length="133" mass="14616">MAVIFSKKSELPITSFDWGDNVLRLEPKASGCTTMVVMDVTLEPGGMHNFHKHPDQDEILIVLSGSITQYVGEEMQLLQAGDSAYVPRNTVHASFNDSQEATTIQVVLAPPMGESGYELIDVAHESPWKDIRG</sequence>
<dbReference type="InterPro" id="IPR051610">
    <property type="entry name" value="GPI/OXD"/>
</dbReference>
<dbReference type="CDD" id="cd02208">
    <property type="entry name" value="cupin_RmlC-like"/>
    <property type="match status" value="1"/>
</dbReference>
<dbReference type="Pfam" id="PF07883">
    <property type="entry name" value="Cupin_2"/>
    <property type="match status" value="1"/>
</dbReference>
<dbReference type="PANTHER" id="PTHR35848:SF9">
    <property type="entry name" value="SLL1358 PROTEIN"/>
    <property type="match status" value="1"/>
</dbReference>
<organism evidence="3">
    <name type="scientific">freshwater metagenome</name>
    <dbReference type="NCBI Taxonomy" id="449393"/>
    <lineage>
        <taxon>unclassified sequences</taxon>
        <taxon>metagenomes</taxon>
        <taxon>ecological metagenomes</taxon>
    </lineage>
</organism>
<dbReference type="EMBL" id="CAFBSF010000002">
    <property type="protein sequence ID" value="CAB5239153.1"/>
    <property type="molecule type" value="Genomic_DNA"/>
</dbReference>
<evidence type="ECO:0000259" key="2">
    <source>
        <dbReference type="Pfam" id="PF07883"/>
    </source>
</evidence>
<dbReference type="PANTHER" id="PTHR35848">
    <property type="entry name" value="OXALATE-BINDING PROTEIN"/>
    <property type="match status" value="1"/>
</dbReference>
<evidence type="ECO:0000313" key="4">
    <source>
        <dbReference type="EMBL" id="CAB5239153.1"/>
    </source>
</evidence>
<gene>
    <name evidence="3" type="ORF">UFOPK3181_00219</name>
    <name evidence="4" type="ORF">UFOPK3520_00090</name>
</gene>
<protein>
    <submittedName>
        <fullName evidence="3">Unannotated protein</fullName>
    </submittedName>
</protein>
<evidence type="ECO:0000256" key="1">
    <source>
        <dbReference type="ARBA" id="ARBA00022723"/>
    </source>
</evidence>
<dbReference type="InterPro" id="IPR011051">
    <property type="entry name" value="RmlC_Cupin_sf"/>
</dbReference>
<dbReference type="EMBL" id="CAFABG010000008">
    <property type="protein sequence ID" value="CAB4821186.1"/>
    <property type="molecule type" value="Genomic_DNA"/>
</dbReference>
<proteinExistence type="predicted"/>
<dbReference type="Gene3D" id="2.60.120.10">
    <property type="entry name" value="Jelly Rolls"/>
    <property type="match status" value="1"/>
</dbReference>
<dbReference type="InterPro" id="IPR013096">
    <property type="entry name" value="Cupin_2"/>
</dbReference>
<dbReference type="GO" id="GO:0046872">
    <property type="term" value="F:metal ion binding"/>
    <property type="evidence" value="ECO:0007669"/>
    <property type="project" value="UniProtKB-KW"/>
</dbReference>
<dbReference type="InterPro" id="IPR014710">
    <property type="entry name" value="RmlC-like_jellyroll"/>
</dbReference>
<accession>A0A6J6ZMX0</accession>
<keyword evidence="1" id="KW-0479">Metal-binding</keyword>
<feature type="domain" description="Cupin type-2" evidence="2">
    <location>
        <begin position="40"/>
        <end position="104"/>
    </location>
</feature>
<reference evidence="3" key="1">
    <citation type="submission" date="2020-05" db="EMBL/GenBank/DDBJ databases">
        <authorList>
            <person name="Chiriac C."/>
            <person name="Salcher M."/>
            <person name="Ghai R."/>
            <person name="Kavagutti S V."/>
        </authorList>
    </citation>
    <scope>NUCLEOTIDE SEQUENCE</scope>
</reference>